<evidence type="ECO:0000313" key="4">
    <source>
        <dbReference type="Proteomes" id="UP000761411"/>
    </source>
</evidence>
<dbReference type="AlphaFoldDB" id="A0A944CIM3"/>
<dbReference type="EMBL" id="QTKX01000001">
    <property type="protein sequence ID" value="MBS8263337.1"/>
    <property type="molecule type" value="Genomic_DNA"/>
</dbReference>
<dbReference type="InterPro" id="IPR036582">
    <property type="entry name" value="Mao_N_sf"/>
</dbReference>
<accession>A0A944CIM3</accession>
<feature type="transmembrane region" description="Helical" evidence="1">
    <location>
        <begin position="6"/>
        <end position="28"/>
    </location>
</feature>
<feature type="domain" description="Copper amine oxidase-like N-terminal" evidence="2">
    <location>
        <begin position="359"/>
        <end position="459"/>
    </location>
</feature>
<keyword evidence="4" id="KW-1185">Reference proteome</keyword>
<proteinExistence type="predicted"/>
<comment type="caution">
    <text evidence="3">The sequence shown here is derived from an EMBL/GenBank/DDBJ whole genome shotgun (WGS) entry which is preliminary data.</text>
</comment>
<protein>
    <recommendedName>
        <fullName evidence="2">Copper amine oxidase-like N-terminal domain-containing protein</fullName>
    </recommendedName>
</protein>
<keyword evidence="1" id="KW-0472">Membrane</keyword>
<sequence>MKKVSFLMTTGLFIIIFAAIIWQWSAFLDKKGRIAESRRDTSIVATVKVEQNQLHVKQTFDGLDMDRQYHAVIPAQATEVKCTDGEGNPCYGGYEQLPKGEKMHFEFTIKSGPGLALLLNDWLIVLKDATINKTRLEIIDQYYSRGTWVAGVPLKGYKQTELLHYYVFEGVNSTPSLYWQDKSLIKLTGQKGIDYYTTQKEQIIYEFDSLKFFSDKHLSVVITDGQRTVRGNGLLLAGNKLTDKELEQQLVLAYFSSKFGADMGKENWILEALASLVTKQEPVNAKSRAMVEELVKTMTSEEITAFINYFSEESNLGGNTLDEYLSSIKGMNTNFFSMNSQKGPGVFPLLFKDARSVIVNGDEKNELAAVIKGDQYLFPLVPTMDALGYQIKLGPEFTTLEISSASNTYYFNIKNKTFVHDGQSFGLLENPFQNLNGEWYLEKHWLNAIFKVQVSENEERFILES</sequence>
<dbReference type="Proteomes" id="UP000761411">
    <property type="component" value="Unassembled WGS sequence"/>
</dbReference>
<dbReference type="InterPro" id="IPR012854">
    <property type="entry name" value="Cu_amine_oxidase-like_N"/>
</dbReference>
<evidence type="ECO:0000256" key="1">
    <source>
        <dbReference type="SAM" id="Phobius"/>
    </source>
</evidence>
<name>A0A944CIM3_9BACI</name>
<keyword evidence="1" id="KW-1133">Transmembrane helix</keyword>
<dbReference type="RefSeq" id="WP_213366717.1">
    <property type="nucleotide sequence ID" value="NZ_QTKX01000001.1"/>
</dbReference>
<gene>
    <name evidence="3" type="ORF">DYI25_02655</name>
</gene>
<reference evidence="3 4" key="1">
    <citation type="journal article" date="2021" name="Microorganisms">
        <title>Bacterial Dimethylsulfoniopropionate Biosynthesis in the East China Sea.</title>
        <authorList>
            <person name="Liu J."/>
            <person name="Zhang Y."/>
            <person name="Liu J."/>
            <person name="Zhong H."/>
            <person name="Williams B.T."/>
            <person name="Zheng Y."/>
            <person name="Curson A.R.J."/>
            <person name="Sun C."/>
            <person name="Sun H."/>
            <person name="Song D."/>
            <person name="Wagner Mackenzie B."/>
            <person name="Bermejo Martinez A."/>
            <person name="Todd J.D."/>
            <person name="Zhang X.H."/>
        </authorList>
    </citation>
    <scope>NUCLEOTIDE SEQUENCE [LARGE SCALE GENOMIC DNA]</scope>
    <source>
        <strain evidence="3 4">ESS08</strain>
    </source>
</reference>
<evidence type="ECO:0000313" key="3">
    <source>
        <dbReference type="EMBL" id="MBS8263337.1"/>
    </source>
</evidence>
<organism evidence="3 4">
    <name type="scientific">Mesobacillus boroniphilus</name>
    <dbReference type="NCBI Taxonomy" id="308892"/>
    <lineage>
        <taxon>Bacteria</taxon>
        <taxon>Bacillati</taxon>
        <taxon>Bacillota</taxon>
        <taxon>Bacilli</taxon>
        <taxon>Bacillales</taxon>
        <taxon>Bacillaceae</taxon>
        <taxon>Mesobacillus</taxon>
    </lineage>
</organism>
<dbReference type="Pfam" id="PF07833">
    <property type="entry name" value="Cu_amine_oxidN1"/>
    <property type="match status" value="1"/>
</dbReference>
<evidence type="ECO:0000259" key="2">
    <source>
        <dbReference type="Pfam" id="PF07833"/>
    </source>
</evidence>
<keyword evidence="1" id="KW-0812">Transmembrane</keyword>
<dbReference type="SUPFAM" id="SSF55383">
    <property type="entry name" value="Copper amine oxidase, domain N"/>
    <property type="match status" value="1"/>
</dbReference>